<evidence type="ECO:0000313" key="1">
    <source>
        <dbReference type="EMBL" id="SNZ01772.1"/>
    </source>
</evidence>
<name>A0A285MX67_9FLAO</name>
<dbReference type="AlphaFoldDB" id="A0A285MX67"/>
<accession>A0A285MX67</accession>
<evidence type="ECO:0000313" key="2">
    <source>
        <dbReference type="Proteomes" id="UP000219048"/>
    </source>
</evidence>
<dbReference type="OrthoDB" id="1374164at2"/>
<proteinExistence type="predicted"/>
<organism evidence="1 2">
    <name type="scientific">Flagellimonas pacifica</name>
    <dbReference type="NCBI Taxonomy" id="1247520"/>
    <lineage>
        <taxon>Bacteria</taxon>
        <taxon>Pseudomonadati</taxon>
        <taxon>Bacteroidota</taxon>
        <taxon>Flavobacteriia</taxon>
        <taxon>Flavobacteriales</taxon>
        <taxon>Flavobacteriaceae</taxon>
        <taxon>Flagellimonas</taxon>
    </lineage>
</organism>
<dbReference type="Proteomes" id="UP000219048">
    <property type="component" value="Unassembled WGS sequence"/>
</dbReference>
<sequence>MQETIDFMIYDRQGPMSNAIKHVLKNTEIRIHRLKKVNAIKNTLQKKASTDFIFIMFVFNEVFEFIDYLELERLGIPIVFAPTNKRCHERLCEIEGIWIMDVSRNKQEYIQQITYFLKILQRN</sequence>
<keyword evidence="2" id="KW-1185">Reference proteome</keyword>
<protein>
    <submittedName>
        <fullName evidence="1">Uncharacterized protein</fullName>
    </submittedName>
</protein>
<gene>
    <name evidence="1" type="ORF">SAMN06265377_3617</name>
</gene>
<dbReference type="EMBL" id="OBEH01000007">
    <property type="protein sequence ID" value="SNZ01772.1"/>
    <property type="molecule type" value="Genomic_DNA"/>
</dbReference>
<dbReference type="RefSeq" id="WP_097047209.1">
    <property type="nucleotide sequence ID" value="NZ_OBEH01000007.1"/>
</dbReference>
<reference evidence="2" key="1">
    <citation type="submission" date="2017-09" db="EMBL/GenBank/DDBJ databases">
        <authorList>
            <person name="Varghese N."/>
            <person name="Submissions S."/>
        </authorList>
    </citation>
    <scope>NUCLEOTIDE SEQUENCE [LARGE SCALE GENOMIC DNA]</scope>
    <source>
        <strain evidence="2">DSM 25885</strain>
    </source>
</reference>